<protein>
    <submittedName>
        <fullName evidence="3">Cupin domain-containing protein</fullName>
    </submittedName>
</protein>
<dbReference type="InterPro" id="IPR013096">
    <property type="entry name" value="Cupin_2"/>
</dbReference>
<feature type="domain" description="Cupin type-2" evidence="2">
    <location>
        <begin position="34"/>
        <end position="102"/>
    </location>
</feature>
<dbReference type="InterPro" id="IPR051610">
    <property type="entry name" value="GPI/OXD"/>
</dbReference>
<dbReference type="RefSeq" id="WP_121899062.1">
    <property type="nucleotide sequence ID" value="NZ_RCNT01000008.1"/>
</dbReference>
<dbReference type="EMBL" id="RCNT01000008">
    <property type="protein sequence ID" value="RMA41342.1"/>
    <property type="molecule type" value="Genomic_DNA"/>
</dbReference>
<evidence type="ECO:0000313" key="3">
    <source>
        <dbReference type="EMBL" id="RMA41342.1"/>
    </source>
</evidence>
<dbReference type="InterPro" id="IPR014710">
    <property type="entry name" value="RmlC-like_jellyroll"/>
</dbReference>
<dbReference type="InterPro" id="IPR011051">
    <property type="entry name" value="RmlC_Cupin_sf"/>
</dbReference>
<proteinExistence type="predicted"/>
<sequence length="114" mass="12624">MAVVNRSNAPHYKWADVCDGWRLLDGDDLSVIEERMPPGTAEVMHVHDKANQLFFVLDGTLTIEVDGRTERLGPSDGLNVRPGQIHQARNEDAASDVRFLVISSPTTRGDREAV</sequence>
<organism evidence="3 4">
    <name type="scientific">Rhodophyticola porphyridii</name>
    <dbReference type="NCBI Taxonomy" id="1852017"/>
    <lineage>
        <taxon>Bacteria</taxon>
        <taxon>Pseudomonadati</taxon>
        <taxon>Pseudomonadota</taxon>
        <taxon>Alphaproteobacteria</taxon>
        <taxon>Rhodobacterales</taxon>
        <taxon>Roseobacteraceae</taxon>
        <taxon>Rhodophyticola</taxon>
    </lineage>
</organism>
<gene>
    <name evidence="3" type="ORF">D9R08_15435</name>
</gene>
<evidence type="ECO:0000259" key="2">
    <source>
        <dbReference type="Pfam" id="PF07883"/>
    </source>
</evidence>
<dbReference type="PANTHER" id="PTHR35848">
    <property type="entry name" value="OXALATE-BINDING PROTEIN"/>
    <property type="match status" value="1"/>
</dbReference>
<dbReference type="Pfam" id="PF07883">
    <property type="entry name" value="Cupin_2"/>
    <property type="match status" value="1"/>
</dbReference>
<dbReference type="SUPFAM" id="SSF51182">
    <property type="entry name" value="RmlC-like cupins"/>
    <property type="match status" value="1"/>
</dbReference>
<dbReference type="Gene3D" id="2.60.120.10">
    <property type="entry name" value="Jelly Rolls"/>
    <property type="match status" value="1"/>
</dbReference>
<dbReference type="AlphaFoldDB" id="A0A3L9XYM8"/>
<dbReference type="OrthoDB" id="9810191at2"/>
<comment type="caution">
    <text evidence="3">The sequence shown here is derived from an EMBL/GenBank/DDBJ whole genome shotgun (WGS) entry which is preliminary data.</text>
</comment>
<name>A0A3L9XYM8_9RHOB</name>
<dbReference type="GO" id="GO:0046872">
    <property type="term" value="F:metal ion binding"/>
    <property type="evidence" value="ECO:0007669"/>
    <property type="project" value="UniProtKB-KW"/>
</dbReference>
<dbReference type="PANTHER" id="PTHR35848:SF9">
    <property type="entry name" value="SLL1358 PROTEIN"/>
    <property type="match status" value="1"/>
</dbReference>
<evidence type="ECO:0000313" key="4">
    <source>
        <dbReference type="Proteomes" id="UP000281343"/>
    </source>
</evidence>
<evidence type="ECO:0000256" key="1">
    <source>
        <dbReference type="ARBA" id="ARBA00022723"/>
    </source>
</evidence>
<reference evidence="3 4" key="1">
    <citation type="submission" date="2018-10" db="EMBL/GenBank/DDBJ databases">
        <authorList>
            <person name="Jung H.S."/>
            <person name="Jeon C.O."/>
        </authorList>
    </citation>
    <scope>NUCLEOTIDE SEQUENCE [LARGE SCALE GENOMIC DNA]</scope>
    <source>
        <strain evidence="3 4">MA-7-27</strain>
    </source>
</reference>
<keyword evidence="4" id="KW-1185">Reference proteome</keyword>
<accession>A0A3L9XYM8</accession>
<dbReference type="Proteomes" id="UP000281343">
    <property type="component" value="Unassembled WGS sequence"/>
</dbReference>
<keyword evidence="1" id="KW-0479">Metal-binding</keyword>